<organism evidence="2 3">
    <name type="scientific">Runella defluvii</name>
    <dbReference type="NCBI Taxonomy" id="370973"/>
    <lineage>
        <taxon>Bacteria</taxon>
        <taxon>Pseudomonadati</taxon>
        <taxon>Bacteroidota</taxon>
        <taxon>Cytophagia</taxon>
        <taxon>Cytophagales</taxon>
        <taxon>Spirosomataceae</taxon>
        <taxon>Runella</taxon>
    </lineage>
</organism>
<keyword evidence="3" id="KW-1185">Reference proteome</keyword>
<proteinExistence type="predicted"/>
<dbReference type="EMBL" id="JACIBY010000010">
    <property type="protein sequence ID" value="MBB3840427.1"/>
    <property type="molecule type" value="Genomic_DNA"/>
</dbReference>
<comment type="caution">
    <text evidence="2">The sequence shown here is derived from an EMBL/GenBank/DDBJ whole genome shotgun (WGS) entry which is preliminary data.</text>
</comment>
<evidence type="ECO:0000313" key="3">
    <source>
        <dbReference type="Proteomes" id="UP000541352"/>
    </source>
</evidence>
<dbReference type="Gene3D" id="1.10.260.40">
    <property type="entry name" value="lambda repressor-like DNA-binding domains"/>
    <property type="match status" value="1"/>
</dbReference>
<dbReference type="PROSITE" id="PS50943">
    <property type="entry name" value="HTH_CROC1"/>
    <property type="match status" value="1"/>
</dbReference>
<protein>
    <submittedName>
        <fullName evidence="2">HTH-type transcriptional regulator/antitoxin HigA</fullName>
    </submittedName>
</protein>
<dbReference type="InterPro" id="IPR001387">
    <property type="entry name" value="Cro/C1-type_HTH"/>
</dbReference>
<dbReference type="AlphaFoldDB" id="A0A7W5ZN19"/>
<name>A0A7W5ZN19_9BACT</name>
<dbReference type="RefSeq" id="WP_122932811.1">
    <property type="nucleotide sequence ID" value="NZ_JACIBY010000010.1"/>
</dbReference>
<dbReference type="Pfam" id="PF01381">
    <property type="entry name" value="HTH_3"/>
    <property type="match status" value="1"/>
</dbReference>
<evidence type="ECO:0000259" key="1">
    <source>
        <dbReference type="PROSITE" id="PS50943"/>
    </source>
</evidence>
<dbReference type="CDD" id="cd00093">
    <property type="entry name" value="HTH_XRE"/>
    <property type="match status" value="1"/>
</dbReference>
<feature type="domain" description="HTH cro/C1-type" evidence="1">
    <location>
        <begin position="79"/>
        <end position="127"/>
    </location>
</feature>
<gene>
    <name evidence="2" type="ORF">FHS57_004447</name>
</gene>
<evidence type="ECO:0000313" key="2">
    <source>
        <dbReference type="EMBL" id="MBB3840427.1"/>
    </source>
</evidence>
<dbReference type="Proteomes" id="UP000541352">
    <property type="component" value="Unassembled WGS sequence"/>
</dbReference>
<dbReference type="GO" id="GO:0003677">
    <property type="term" value="F:DNA binding"/>
    <property type="evidence" value="ECO:0007669"/>
    <property type="project" value="InterPro"/>
</dbReference>
<sequence>MTSPLKTEAEYKQVMAEIETFLQKATHNEGFTSLSPEETERLRNLSLQAEAYEDAIPIMPLQIPTPQTLSDMLSLKMFQLKLKQKDLAALLDITPTRLSEVMTGKRKVNMDLAKRLYQKLAIDPAFILEHA</sequence>
<dbReference type="SUPFAM" id="SSF47413">
    <property type="entry name" value="lambda repressor-like DNA-binding domains"/>
    <property type="match status" value="1"/>
</dbReference>
<reference evidence="2 3" key="1">
    <citation type="submission" date="2020-08" db="EMBL/GenBank/DDBJ databases">
        <title>Genomic Encyclopedia of Type Strains, Phase IV (KMG-IV): sequencing the most valuable type-strain genomes for metagenomic binning, comparative biology and taxonomic classification.</title>
        <authorList>
            <person name="Goeker M."/>
        </authorList>
    </citation>
    <scope>NUCLEOTIDE SEQUENCE [LARGE SCALE GENOMIC DNA]</scope>
    <source>
        <strain evidence="2 3">DSM 17976</strain>
    </source>
</reference>
<accession>A0A7W5ZN19</accession>
<dbReference type="InterPro" id="IPR010982">
    <property type="entry name" value="Lambda_DNA-bd_dom_sf"/>
</dbReference>
<dbReference type="SMART" id="SM00530">
    <property type="entry name" value="HTH_XRE"/>
    <property type="match status" value="1"/>
</dbReference>